<evidence type="ECO:0000256" key="7">
    <source>
        <dbReference type="ARBA" id="ARBA00022989"/>
    </source>
</evidence>
<keyword evidence="9 11" id="KW-0472">Membrane</keyword>
<evidence type="ECO:0000256" key="6">
    <source>
        <dbReference type="ARBA" id="ARBA00022729"/>
    </source>
</evidence>
<dbReference type="SUPFAM" id="SSF90112">
    <property type="entry name" value="Neurotransmitter-gated ion-channel transmembrane pore"/>
    <property type="match status" value="1"/>
</dbReference>
<evidence type="ECO:0000256" key="5">
    <source>
        <dbReference type="ARBA" id="ARBA00022692"/>
    </source>
</evidence>
<keyword evidence="6 11" id="KW-0732">Signal</keyword>
<dbReference type="Gene3D" id="2.70.170.10">
    <property type="entry name" value="Neurotransmitter-gated ion-channel ligand-binding domain"/>
    <property type="match status" value="1"/>
</dbReference>
<dbReference type="GO" id="GO:0005886">
    <property type="term" value="C:plasma membrane"/>
    <property type="evidence" value="ECO:0007669"/>
    <property type="project" value="UniProtKB-SubCell"/>
</dbReference>
<dbReference type="Proteomes" id="UP001208570">
    <property type="component" value="Unassembled WGS sequence"/>
</dbReference>
<evidence type="ECO:0000313" key="15">
    <source>
        <dbReference type="Proteomes" id="UP001208570"/>
    </source>
</evidence>
<dbReference type="InterPro" id="IPR036734">
    <property type="entry name" value="Neur_chan_lig-bd_sf"/>
</dbReference>
<comment type="subcellular location">
    <subcellularLocation>
        <location evidence="2">Cell membrane</location>
    </subcellularLocation>
    <subcellularLocation>
        <location evidence="1">Membrane</location>
        <topology evidence="1">Multi-pass membrane protein</topology>
    </subcellularLocation>
</comment>
<dbReference type="CDD" id="cd19049">
    <property type="entry name" value="LGIC_TM_anion"/>
    <property type="match status" value="1"/>
</dbReference>
<evidence type="ECO:0000256" key="10">
    <source>
        <dbReference type="ARBA" id="ARBA00023303"/>
    </source>
</evidence>
<dbReference type="Pfam" id="PF02931">
    <property type="entry name" value="Neur_chan_LBD"/>
    <property type="match status" value="1"/>
</dbReference>
<keyword evidence="5 11" id="KW-0812">Transmembrane</keyword>
<feature type="transmembrane region" description="Helical" evidence="11">
    <location>
        <begin position="235"/>
        <end position="255"/>
    </location>
</feature>
<gene>
    <name evidence="14" type="ORF">LSH36_15g18025</name>
</gene>
<evidence type="ECO:0000256" key="4">
    <source>
        <dbReference type="ARBA" id="ARBA00022475"/>
    </source>
</evidence>
<feature type="transmembrane region" description="Helical" evidence="11">
    <location>
        <begin position="298"/>
        <end position="321"/>
    </location>
</feature>
<dbReference type="PRINTS" id="PR00253">
    <property type="entry name" value="GABAARECEPTR"/>
</dbReference>
<dbReference type="InterPro" id="IPR006201">
    <property type="entry name" value="Neur_channel"/>
</dbReference>
<dbReference type="PANTHER" id="PTHR18945">
    <property type="entry name" value="NEUROTRANSMITTER GATED ION CHANNEL"/>
    <property type="match status" value="1"/>
</dbReference>
<proteinExistence type="inferred from homology"/>
<dbReference type="GO" id="GO:0004890">
    <property type="term" value="F:GABA-A receptor activity"/>
    <property type="evidence" value="ECO:0007669"/>
    <property type="project" value="UniProtKB-ARBA"/>
</dbReference>
<feature type="domain" description="Neurotransmitter-gated ion-channel transmembrane" evidence="13">
    <location>
        <begin position="240"/>
        <end position="438"/>
    </location>
</feature>
<dbReference type="AlphaFoldDB" id="A0AAD9KCN0"/>
<feature type="signal peptide" evidence="11">
    <location>
        <begin position="1"/>
        <end position="25"/>
    </location>
</feature>
<accession>A0AAD9KCN0</accession>
<evidence type="ECO:0000256" key="1">
    <source>
        <dbReference type="ARBA" id="ARBA00004141"/>
    </source>
</evidence>
<dbReference type="PRINTS" id="PR00252">
    <property type="entry name" value="NRIONCHANNEL"/>
</dbReference>
<dbReference type="NCBIfam" id="TIGR00860">
    <property type="entry name" value="LIC"/>
    <property type="match status" value="1"/>
</dbReference>
<feature type="domain" description="Neurotransmitter-gated ion-channel ligand-binding" evidence="12">
    <location>
        <begin position="27"/>
        <end position="232"/>
    </location>
</feature>
<evidence type="ECO:0000256" key="2">
    <source>
        <dbReference type="ARBA" id="ARBA00004236"/>
    </source>
</evidence>
<evidence type="ECO:0000259" key="12">
    <source>
        <dbReference type="Pfam" id="PF02931"/>
    </source>
</evidence>
<comment type="similarity">
    <text evidence="11">Belongs to the ligand-gated ion channel (TC 1.A.9) family.</text>
</comment>
<dbReference type="InterPro" id="IPR036719">
    <property type="entry name" value="Neuro-gated_channel_TM_sf"/>
</dbReference>
<sequence>MKMRSRITFFFFLNALLSLRATVMTDFVDELLDPKRYDRRVRPGVDSGKPVIVSLDMFVNSISSLDEVKMEYVLSIFMRQRWIDDRLNFTTYTNDVTLNYNMFDQLWVPDLFIKNEKKATFHQITVPNRLLKLSPNGQVYYSQRLTLTLSCGMHLKYYPMDNQTCKIELESYGYTTKDLIFEWNTEKDPVQVSDWLEMPEFTLTNVSTGDCTLDYVTGSFTCKYATFKLKRQFEYYLIQTFIPSCLIVSLSWVSFWIDIHAVPARVTLGLLTVLTMTTQSSGISSRLPRVSYIKAIDIWMTCCLVFVFGALIEYSIVNVLARKGELAAKKKDEKKVKDEKMNTEVENDLEEGNTVVIGAVSVQISDENTPASCNIGQTDRVRESASNSYSVSDIYNPKKRQCCRDYLLKMKNSPALGVDIVSRFLFPSIFLIFNIIYWITYKFNVQIAPNK</sequence>
<dbReference type="PROSITE" id="PS00236">
    <property type="entry name" value="NEUROTR_ION_CHANNEL"/>
    <property type="match status" value="1"/>
</dbReference>
<name>A0AAD9KCN0_9ANNE</name>
<keyword evidence="15" id="KW-1185">Reference proteome</keyword>
<dbReference type="InterPro" id="IPR018000">
    <property type="entry name" value="Neurotransmitter_ion_chnl_CS"/>
</dbReference>
<evidence type="ECO:0000259" key="13">
    <source>
        <dbReference type="Pfam" id="PF02932"/>
    </source>
</evidence>
<dbReference type="GO" id="GO:0022824">
    <property type="term" value="F:transmitter-gated monoatomic ion channel activity"/>
    <property type="evidence" value="ECO:0007669"/>
    <property type="project" value="UniProtKB-ARBA"/>
</dbReference>
<feature type="chain" id="PRO_5041779473" evidence="11">
    <location>
        <begin position="26"/>
        <end position="451"/>
    </location>
</feature>
<organism evidence="14 15">
    <name type="scientific">Paralvinella palmiformis</name>
    <dbReference type="NCBI Taxonomy" id="53620"/>
    <lineage>
        <taxon>Eukaryota</taxon>
        <taxon>Metazoa</taxon>
        <taxon>Spiralia</taxon>
        <taxon>Lophotrochozoa</taxon>
        <taxon>Annelida</taxon>
        <taxon>Polychaeta</taxon>
        <taxon>Sedentaria</taxon>
        <taxon>Canalipalpata</taxon>
        <taxon>Terebellida</taxon>
        <taxon>Terebelliformia</taxon>
        <taxon>Alvinellidae</taxon>
        <taxon>Paralvinella</taxon>
    </lineage>
</organism>
<dbReference type="InterPro" id="IPR038050">
    <property type="entry name" value="Neuro_actylchol_rec"/>
</dbReference>
<evidence type="ECO:0000256" key="8">
    <source>
        <dbReference type="ARBA" id="ARBA00023065"/>
    </source>
</evidence>
<keyword evidence="4" id="KW-1003">Cell membrane</keyword>
<dbReference type="FunFam" id="1.20.58.390:FF:000032">
    <property type="entry name" value="gamma-aminobutyric acid receptor subunit epsilon"/>
    <property type="match status" value="1"/>
</dbReference>
<evidence type="ECO:0000256" key="3">
    <source>
        <dbReference type="ARBA" id="ARBA00022448"/>
    </source>
</evidence>
<comment type="caution">
    <text evidence="14">The sequence shown here is derived from an EMBL/GenBank/DDBJ whole genome shotgun (WGS) entry which is preliminary data.</text>
</comment>
<keyword evidence="3 11" id="KW-0813">Transport</keyword>
<keyword evidence="7 11" id="KW-1133">Transmembrane helix</keyword>
<evidence type="ECO:0000256" key="11">
    <source>
        <dbReference type="RuleBase" id="RU000687"/>
    </source>
</evidence>
<dbReference type="InterPro" id="IPR006202">
    <property type="entry name" value="Neur_chan_lig-bd"/>
</dbReference>
<evidence type="ECO:0000313" key="14">
    <source>
        <dbReference type="EMBL" id="KAK2168692.1"/>
    </source>
</evidence>
<dbReference type="InterPro" id="IPR006028">
    <property type="entry name" value="GABAA/Glycine_rcpt"/>
</dbReference>
<protein>
    <submittedName>
        <fullName evidence="14">Uncharacterized protein</fullName>
    </submittedName>
</protein>
<evidence type="ECO:0000256" key="9">
    <source>
        <dbReference type="ARBA" id="ARBA00023136"/>
    </source>
</evidence>
<keyword evidence="10 11" id="KW-0407">Ion channel</keyword>
<dbReference type="Gene3D" id="1.20.58.390">
    <property type="entry name" value="Neurotransmitter-gated ion-channel transmembrane domain"/>
    <property type="match status" value="1"/>
</dbReference>
<dbReference type="InterPro" id="IPR006029">
    <property type="entry name" value="Neurotrans-gated_channel_TM"/>
</dbReference>
<feature type="transmembrane region" description="Helical" evidence="11">
    <location>
        <begin position="420"/>
        <end position="441"/>
    </location>
</feature>
<dbReference type="Pfam" id="PF02932">
    <property type="entry name" value="Neur_chan_memb"/>
    <property type="match status" value="1"/>
</dbReference>
<feature type="transmembrane region" description="Helical" evidence="11">
    <location>
        <begin position="262"/>
        <end position="278"/>
    </location>
</feature>
<dbReference type="EMBL" id="JAODUP010000015">
    <property type="protein sequence ID" value="KAK2168692.1"/>
    <property type="molecule type" value="Genomic_DNA"/>
</dbReference>
<keyword evidence="8 11" id="KW-0406">Ion transport</keyword>
<reference evidence="14" key="1">
    <citation type="journal article" date="2023" name="Mol. Biol. Evol.">
        <title>Third-Generation Sequencing Reveals the Adaptive Role of the Epigenome in Three Deep-Sea Polychaetes.</title>
        <authorList>
            <person name="Perez M."/>
            <person name="Aroh O."/>
            <person name="Sun Y."/>
            <person name="Lan Y."/>
            <person name="Juniper S.K."/>
            <person name="Young C.R."/>
            <person name="Angers B."/>
            <person name="Qian P.Y."/>
        </authorList>
    </citation>
    <scope>NUCLEOTIDE SEQUENCE</scope>
    <source>
        <strain evidence="14">P08H-3</strain>
    </source>
</reference>
<dbReference type="SUPFAM" id="SSF63712">
    <property type="entry name" value="Nicotinic receptor ligand binding domain-like"/>
    <property type="match status" value="1"/>
</dbReference>
<dbReference type="FunFam" id="2.70.170.10:FF:000014">
    <property type="entry name" value="Glycine receptor subunit beta"/>
    <property type="match status" value="1"/>
</dbReference>